<comment type="caution">
    <text evidence="4">The sequence shown here is derived from an EMBL/GenBank/DDBJ whole genome shotgun (WGS) entry which is preliminary data.</text>
</comment>
<dbReference type="Proteomes" id="UP000237105">
    <property type="component" value="Unassembled WGS sequence"/>
</dbReference>
<dbReference type="PANTHER" id="PTHR31642:SF11">
    <property type="entry name" value="SHIKIMATE O-HYDROXYCINNAMOYLTRANSFERASE"/>
    <property type="match status" value="1"/>
</dbReference>
<evidence type="ECO:0000256" key="2">
    <source>
        <dbReference type="ARBA" id="ARBA00022679"/>
    </source>
</evidence>
<keyword evidence="2 4" id="KW-0808">Transferase</keyword>
<dbReference type="OrthoDB" id="671439at2759"/>
<dbReference type="Gene3D" id="3.30.559.10">
    <property type="entry name" value="Chloramphenicol acetyltransferase-like domain"/>
    <property type="match status" value="2"/>
</dbReference>
<dbReference type="STRING" id="3476.A0A2P5BX69"/>
<dbReference type="PANTHER" id="PTHR31642">
    <property type="entry name" value="TRICHOTHECENE 3-O-ACETYLTRANSFERASE"/>
    <property type="match status" value="1"/>
</dbReference>
<reference evidence="5" key="1">
    <citation type="submission" date="2016-06" db="EMBL/GenBank/DDBJ databases">
        <title>Parallel loss of symbiosis genes in relatives of nitrogen-fixing non-legume Parasponia.</title>
        <authorList>
            <person name="Van Velzen R."/>
            <person name="Holmer R."/>
            <person name="Bu F."/>
            <person name="Rutten L."/>
            <person name="Van Zeijl A."/>
            <person name="Liu W."/>
            <person name="Santuari L."/>
            <person name="Cao Q."/>
            <person name="Sharma T."/>
            <person name="Shen D."/>
            <person name="Roswanjaya Y."/>
            <person name="Wardhani T."/>
            <person name="Kalhor M.S."/>
            <person name="Jansen J."/>
            <person name="Van den Hoogen J."/>
            <person name="Gungor B."/>
            <person name="Hartog M."/>
            <person name="Hontelez J."/>
            <person name="Verver J."/>
            <person name="Yang W.-C."/>
            <person name="Schijlen E."/>
            <person name="Repin R."/>
            <person name="Schilthuizen M."/>
            <person name="Schranz E."/>
            <person name="Heidstra R."/>
            <person name="Miyata K."/>
            <person name="Fedorova E."/>
            <person name="Kohlen W."/>
            <person name="Bisseling T."/>
            <person name="Smit S."/>
            <person name="Geurts R."/>
        </authorList>
    </citation>
    <scope>NUCLEOTIDE SEQUENCE [LARGE SCALE GENOMIC DNA]</scope>
    <source>
        <strain evidence="5">cv. WU1-14</strain>
    </source>
</reference>
<comment type="similarity">
    <text evidence="1">Belongs to the plant acyltransferase family.</text>
</comment>
<dbReference type="InterPro" id="IPR050317">
    <property type="entry name" value="Plant_Fungal_Acyltransferase"/>
</dbReference>
<sequence length="445" mass="49990">MTMIDIKVKVKTLVKPAEKTPRRSLWLSDLDMLQEEVRRATVLYLYKNDGASNFFDPTHLKEALAKVLVPYYPIAGRLRRVDDGRLEINCNEEGVLFIVAESGSVIDDLGDFQTSPELTKLTSASDYSAGISSVPLLVLQVTYFKCGGVSLSVGGEHLAVDGNSAFSFVNAWSEIARGNYNLKVRPALDRTLLRPRDPPQIMFNHTEYRRTDQSMEGSDQDTKSQHDDIERFNFKLVAVKIARDQINMLKTKAKDGNNTIDYSTFAILAGLIWKCTCIARDLPEDQETKLYFPANGRSRLQPPLPLGYFGNVVFRTTTVALAGDLKSKPLWYAASLVHKTLMRLDNDYLRSVIDFLKLHPNTRRNRLDESRSPNLAITSWANFSTSDADFGLGQPFHMGHCGILPNEGKAYIVDDGAKDGNKCVLISLQPECVKMFEKLFYESLI</sequence>
<proteinExistence type="inferred from homology"/>
<evidence type="ECO:0000256" key="1">
    <source>
        <dbReference type="ARBA" id="ARBA00009861"/>
    </source>
</evidence>
<dbReference type="AlphaFoldDB" id="A0A2P5BX69"/>
<keyword evidence="3" id="KW-0012">Acyltransferase</keyword>
<protein>
    <submittedName>
        <fullName evidence="4">Transferase</fullName>
    </submittedName>
</protein>
<dbReference type="EMBL" id="JXTB01000207">
    <property type="protein sequence ID" value="PON53386.1"/>
    <property type="molecule type" value="Genomic_DNA"/>
</dbReference>
<dbReference type="InterPro" id="IPR023213">
    <property type="entry name" value="CAT-like_dom_sf"/>
</dbReference>
<evidence type="ECO:0000313" key="4">
    <source>
        <dbReference type="EMBL" id="PON53386.1"/>
    </source>
</evidence>
<gene>
    <name evidence="4" type="ORF">PanWU01x14_202680</name>
</gene>
<accession>A0A2P5BX69</accession>
<dbReference type="Pfam" id="PF02458">
    <property type="entry name" value="Transferase"/>
    <property type="match status" value="1"/>
</dbReference>
<evidence type="ECO:0000313" key="5">
    <source>
        <dbReference type="Proteomes" id="UP000237105"/>
    </source>
</evidence>
<organism evidence="4 5">
    <name type="scientific">Parasponia andersonii</name>
    <name type="common">Sponia andersonii</name>
    <dbReference type="NCBI Taxonomy" id="3476"/>
    <lineage>
        <taxon>Eukaryota</taxon>
        <taxon>Viridiplantae</taxon>
        <taxon>Streptophyta</taxon>
        <taxon>Embryophyta</taxon>
        <taxon>Tracheophyta</taxon>
        <taxon>Spermatophyta</taxon>
        <taxon>Magnoliopsida</taxon>
        <taxon>eudicotyledons</taxon>
        <taxon>Gunneridae</taxon>
        <taxon>Pentapetalae</taxon>
        <taxon>rosids</taxon>
        <taxon>fabids</taxon>
        <taxon>Rosales</taxon>
        <taxon>Cannabaceae</taxon>
        <taxon>Parasponia</taxon>
    </lineage>
</organism>
<evidence type="ECO:0000256" key="3">
    <source>
        <dbReference type="ARBA" id="ARBA00023315"/>
    </source>
</evidence>
<keyword evidence="5" id="KW-1185">Reference proteome</keyword>
<dbReference type="GO" id="GO:0016747">
    <property type="term" value="F:acyltransferase activity, transferring groups other than amino-acyl groups"/>
    <property type="evidence" value="ECO:0007669"/>
    <property type="project" value="TreeGrafter"/>
</dbReference>
<name>A0A2P5BX69_PARAD</name>